<organism evidence="2 3">
    <name type="scientific">Fragilariopsis cylindrus CCMP1102</name>
    <dbReference type="NCBI Taxonomy" id="635003"/>
    <lineage>
        <taxon>Eukaryota</taxon>
        <taxon>Sar</taxon>
        <taxon>Stramenopiles</taxon>
        <taxon>Ochrophyta</taxon>
        <taxon>Bacillariophyta</taxon>
        <taxon>Bacillariophyceae</taxon>
        <taxon>Bacillariophycidae</taxon>
        <taxon>Bacillariales</taxon>
        <taxon>Bacillariaceae</taxon>
        <taxon>Fragilariopsis</taxon>
    </lineage>
</organism>
<keyword evidence="3" id="KW-1185">Reference proteome</keyword>
<dbReference type="InParanoid" id="A0A1E7FIC9"/>
<dbReference type="OrthoDB" id="407888at2759"/>
<feature type="non-terminal residue" evidence="2">
    <location>
        <position position="193"/>
    </location>
</feature>
<feature type="region of interest" description="Disordered" evidence="1">
    <location>
        <begin position="44"/>
        <end position="63"/>
    </location>
</feature>
<evidence type="ECO:0000313" key="3">
    <source>
        <dbReference type="Proteomes" id="UP000095751"/>
    </source>
</evidence>
<protein>
    <submittedName>
        <fullName evidence="2">Uncharacterized protein</fullName>
    </submittedName>
</protein>
<name>A0A1E7FIC9_9STRA</name>
<proteinExistence type="predicted"/>
<accession>A0A1E7FIC9</accession>
<sequence>LISGMRTSTFLQRLPFLPKADAYATENGGRIFYPLNDNTNNNNKDDNTFWVKPKHDPSGSQKQLKERDGLLWDFARDLIHNKHFILDTKGYSTCFRVNRKHQNQNNDNVSEAEAEAPPSQLKFKFEDLYNVTTTTTTATAAALELFLSKHCICLCDDDNDLEMALACQHAYLPDISSQSMMDITQKYPKHFTI</sequence>
<gene>
    <name evidence="2" type="ORF">FRACYDRAFT_161642</name>
</gene>
<dbReference type="AlphaFoldDB" id="A0A1E7FIC9"/>
<evidence type="ECO:0000256" key="1">
    <source>
        <dbReference type="SAM" id="MobiDB-lite"/>
    </source>
</evidence>
<feature type="non-terminal residue" evidence="2">
    <location>
        <position position="1"/>
    </location>
</feature>
<dbReference type="KEGG" id="fcy:FRACYDRAFT_161642"/>
<reference evidence="2 3" key="1">
    <citation type="submission" date="2016-09" db="EMBL/GenBank/DDBJ databases">
        <title>Extensive genetic diversity and differential bi-allelic expression allows diatom success in the polar Southern Ocean.</title>
        <authorList>
            <consortium name="DOE Joint Genome Institute"/>
            <person name="Mock T."/>
            <person name="Otillar R.P."/>
            <person name="Strauss J."/>
            <person name="Dupont C."/>
            <person name="Frickenhaus S."/>
            <person name="Maumus F."/>
            <person name="Mcmullan M."/>
            <person name="Sanges R."/>
            <person name="Schmutz J."/>
            <person name="Toseland A."/>
            <person name="Valas R."/>
            <person name="Veluchamy A."/>
            <person name="Ward B.J."/>
            <person name="Allen A."/>
            <person name="Barry K."/>
            <person name="Falciatore A."/>
            <person name="Ferrante M."/>
            <person name="Fortunato A.E."/>
            <person name="Gloeckner G."/>
            <person name="Gruber A."/>
            <person name="Hipkin R."/>
            <person name="Janech M."/>
            <person name="Kroth P."/>
            <person name="Leese F."/>
            <person name="Lindquist E."/>
            <person name="Lyon B.R."/>
            <person name="Martin J."/>
            <person name="Mayer C."/>
            <person name="Parker M."/>
            <person name="Quesneville H."/>
            <person name="Raymond J."/>
            <person name="Uhlig C."/>
            <person name="Valentin K.U."/>
            <person name="Worden A.Z."/>
            <person name="Armbrust E.V."/>
            <person name="Bowler C."/>
            <person name="Green B."/>
            <person name="Moulton V."/>
            <person name="Van Oosterhout C."/>
            <person name="Grigoriev I."/>
        </authorList>
    </citation>
    <scope>NUCLEOTIDE SEQUENCE [LARGE SCALE GENOMIC DNA]</scope>
    <source>
        <strain evidence="2 3">CCMP1102</strain>
    </source>
</reference>
<dbReference type="EMBL" id="KV784357">
    <property type="protein sequence ID" value="OEU17932.1"/>
    <property type="molecule type" value="Genomic_DNA"/>
</dbReference>
<dbReference type="Proteomes" id="UP000095751">
    <property type="component" value="Unassembled WGS sequence"/>
</dbReference>
<evidence type="ECO:0000313" key="2">
    <source>
        <dbReference type="EMBL" id="OEU17932.1"/>
    </source>
</evidence>